<proteinExistence type="predicted"/>
<sequence length="137" mass="16200">MTIRPPTDRMIDCAKRNAKALGIELPQKAIEEYIFCKWFNLRCWALLPPLYRYVCDEVELCEHLGITVNLSEFKSRLEFEIWFAPIRARYEATVLKIDELLQSRDGVSEAPKKSKPRHRSVSYIDSSLNRIRNRFKH</sequence>
<comment type="caution">
    <text evidence="1">The sequence shown here is derived from an EMBL/GenBank/DDBJ whole genome shotgun (WGS) entry which is preliminary data.</text>
</comment>
<name>A0A5M3PWW2_9GAMM</name>
<accession>A0A5M3PWW2</accession>
<dbReference type="Proteomes" id="UP000387223">
    <property type="component" value="Unassembled WGS sequence"/>
</dbReference>
<evidence type="ECO:0000313" key="2">
    <source>
        <dbReference type="Proteomes" id="UP000387223"/>
    </source>
</evidence>
<reference evidence="1 2" key="1">
    <citation type="journal article" date="2019" name="J. Gen. Appl. Microbiol.">
        <title>Aerobic degradation of cis-dichloroethene by the marine bacterium Marinobacter salsuginis strain 5N-3.</title>
        <authorList>
            <person name="Inoue Y."/>
            <person name="Fukunaga Y."/>
            <person name="Katsumata H."/>
            <person name="Ohji S."/>
            <person name="Hosoyama A."/>
            <person name="Mori K."/>
            <person name="Ando K."/>
        </authorList>
    </citation>
    <scope>NUCLEOTIDE SEQUENCE [LARGE SCALE GENOMIC DNA]</scope>
    <source>
        <strain evidence="1 2">NBRC 109114</strain>
    </source>
</reference>
<organism evidence="1 2">
    <name type="scientific">Marinobacter salsuginis</name>
    <dbReference type="NCBI Taxonomy" id="418719"/>
    <lineage>
        <taxon>Bacteria</taxon>
        <taxon>Pseudomonadati</taxon>
        <taxon>Pseudomonadota</taxon>
        <taxon>Gammaproteobacteria</taxon>
        <taxon>Pseudomonadales</taxon>
        <taxon>Marinobacteraceae</taxon>
        <taxon>Marinobacter</taxon>
    </lineage>
</organism>
<protein>
    <submittedName>
        <fullName evidence="1">Uncharacterized protein</fullName>
    </submittedName>
</protein>
<dbReference type="EMBL" id="BGZI01000003">
    <property type="protein sequence ID" value="GBO87321.1"/>
    <property type="molecule type" value="Genomic_DNA"/>
</dbReference>
<dbReference type="RefSeq" id="WP_153637158.1">
    <property type="nucleotide sequence ID" value="NZ_BGZI01000003.1"/>
</dbReference>
<gene>
    <name evidence="1" type="ORF">MSSD14B_09890</name>
</gene>
<dbReference type="AlphaFoldDB" id="A0A5M3PWW2"/>
<evidence type="ECO:0000313" key="1">
    <source>
        <dbReference type="EMBL" id="GBO87321.1"/>
    </source>
</evidence>